<dbReference type="Proteomes" id="UP000285013">
    <property type="component" value="Unassembled WGS sequence"/>
</dbReference>
<comment type="caution">
    <text evidence="2">The sequence shown here is derived from an EMBL/GenBank/DDBJ whole genome shotgun (WGS) entry which is preliminary data.</text>
</comment>
<name>A0A415N9M2_9BACE</name>
<evidence type="ECO:0000313" key="2">
    <source>
        <dbReference type="EMBL" id="RHL93314.1"/>
    </source>
</evidence>
<evidence type="ECO:0000313" key="3">
    <source>
        <dbReference type="Proteomes" id="UP000285013"/>
    </source>
</evidence>
<accession>A0A415N9M2</accession>
<dbReference type="RefSeq" id="WP_021968190.1">
    <property type="nucleotide sequence ID" value="NZ_JAQDGM010000001.1"/>
</dbReference>
<feature type="transmembrane region" description="Helical" evidence="1">
    <location>
        <begin position="12"/>
        <end position="30"/>
    </location>
</feature>
<organism evidence="2 3">
    <name type="scientific">Bacteroides intestinalis</name>
    <dbReference type="NCBI Taxonomy" id="329854"/>
    <lineage>
        <taxon>Bacteria</taxon>
        <taxon>Pseudomonadati</taxon>
        <taxon>Bacteroidota</taxon>
        <taxon>Bacteroidia</taxon>
        <taxon>Bacteroidales</taxon>
        <taxon>Bacteroidaceae</taxon>
        <taxon>Bacteroides</taxon>
    </lineage>
</organism>
<proteinExistence type="predicted"/>
<keyword evidence="1" id="KW-0472">Membrane</keyword>
<keyword evidence="1" id="KW-1133">Transmembrane helix</keyword>
<evidence type="ECO:0000256" key="1">
    <source>
        <dbReference type="SAM" id="Phobius"/>
    </source>
</evidence>
<dbReference type="AlphaFoldDB" id="A0A415N9M2"/>
<protein>
    <submittedName>
        <fullName evidence="2">Uncharacterized protein</fullName>
    </submittedName>
</protein>
<gene>
    <name evidence="2" type="ORF">DWZ95_09625</name>
</gene>
<dbReference type="PROSITE" id="PS51257">
    <property type="entry name" value="PROKAR_LIPOPROTEIN"/>
    <property type="match status" value="1"/>
</dbReference>
<keyword evidence="1" id="KW-0812">Transmembrane</keyword>
<reference evidence="2 3" key="1">
    <citation type="submission" date="2018-08" db="EMBL/GenBank/DDBJ databases">
        <title>A genome reference for cultivated species of the human gut microbiota.</title>
        <authorList>
            <person name="Zou Y."/>
            <person name="Xue W."/>
            <person name="Luo G."/>
        </authorList>
    </citation>
    <scope>NUCLEOTIDE SEQUENCE [LARGE SCALE GENOMIC DNA]</scope>
    <source>
        <strain evidence="2 3">AF36-16BH</strain>
    </source>
</reference>
<sequence length="501" mass="57348">MKNIRFYRKWNILVYIGILCMLLACADHMLQGDGNSEANQQNQKNEELTISVAKAWFEKNYAPVITTRISSSEEWLYKPHWNEAKEYNKMQYEVVETPIYIHGSYLIMDNDTEAHWIADKKHNFIRNNARLVTLLDKKTNKTRSFITIFIGTYKYLKETRTIGKNNYLYRQPDFSGSVFFYEVNGTFINGWRYSEGKIIASLSKVTDSLKDVIPSNIATRSSEGDCVIVYYPIYGSDSNCDRGQGMDDMEFGVGGDDLFCPTVIVGYYPVEECPPLGGGDPENPNPGGSIQIGGSETGVLGEIYGDKSTLTDEEKKLLEKAIVSMNYDEFRKKVYNSLTKVGIKINFHIDPSIEGQSKGKYKSTDRTILFASKKDINSKTLEEELLYALQHLYYGEDFDDPNKKFTYEFEAHIFPDIANAILYSKIWNTPLGANIFLTDSSPDFKDAVNNLINLILKDGCFDDYQYLLFEKAGKIWKPLDYHGEFDSTIQPMILYSIFGRY</sequence>
<dbReference type="EMBL" id="QRPE01000009">
    <property type="protein sequence ID" value="RHL93314.1"/>
    <property type="molecule type" value="Genomic_DNA"/>
</dbReference>